<feature type="domain" description="4Fe-4S ferredoxin-type" evidence="8">
    <location>
        <begin position="400"/>
        <end position="430"/>
    </location>
</feature>
<organism evidence="9">
    <name type="scientific">hydrothermal vent metagenome</name>
    <dbReference type="NCBI Taxonomy" id="652676"/>
    <lineage>
        <taxon>unclassified sequences</taxon>
        <taxon>metagenomes</taxon>
        <taxon>ecological metagenomes</taxon>
    </lineage>
</organism>
<dbReference type="GO" id="GO:0051539">
    <property type="term" value="F:4 iron, 4 sulfur cluster binding"/>
    <property type="evidence" value="ECO:0007669"/>
    <property type="project" value="UniProtKB-KW"/>
</dbReference>
<evidence type="ECO:0000259" key="8">
    <source>
        <dbReference type="PROSITE" id="PS51379"/>
    </source>
</evidence>
<keyword evidence="7" id="KW-1133">Transmembrane helix</keyword>
<reference evidence="9" key="1">
    <citation type="submission" date="2018-06" db="EMBL/GenBank/DDBJ databases">
        <authorList>
            <person name="Zhirakovskaya E."/>
        </authorList>
    </citation>
    <scope>NUCLEOTIDE SEQUENCE</scope>
</reference>
<feature type="region of interest" description="Disordered" evidence="6">
    <location>
        <begin position="1"/>
        <end position="20"/>
    </location>
</feature>
<evidence type="ECO:0000256" key="6">
    <source>
        <dbReference type="SAM" id="MobiDB-lite"/>
    </source>
</evidence>
<dbReference type="Gene3D" id="1.20.950.20">
    <property type="entry name" value="Transmembrane di-heme cytochromes, Chain C"/>
    <property type="match status" value="1"/>
</dbReference>
<evidence type="ECO:0000256" key="5">
    <source>
        <dbReference type="ARBA" id="ARBA00023014"/>
    </source>
</evidence>
<dbReference type="InterPro" id="IPR009051">
    <property type="entry name" value="Helical_ferredxn"/>
</dbReference>
<feature type="transmembrane region" description="Helical" evidence="7">
    <location>
        <begin position="210"/>
        <end position="233"/>
    </location>
</feature>
<sequence length="729" mass="80147">MATDTQTRPEETEQQPAEPRRRFKASEVLMGVAGLSVLAVLGSGWIGSLITIPDHEIARPIFINIPAVMIATFYVAVAAFLGMTFYLFALRAKNWERGAPEDRTRMWKRRILAAREGLSMKTLLREPGAGIMHAAIYYGFVVLFIGTVTLEVDHLLPTNIQFLNGRVYQGYSFVLDIAAVVFLGGIAMAYVRRYIAKPWRARSKTRPEDFWILTLLASIGVSGLLLEAARIQLIGSPEWESWSFVGKAMAGLIPASVASGLHQVLWATHAALFLVFLVMLPTTKLRHAMTSPANMALSPRERPKGAMREMPNLLEAEDIETVGASVIADFTWKQLLDTDACTVCGRCTAVCPANTTGKPLDPREIVLKLGEVAARTGSPAVSPPVGVDASITVTSDNVFERITSEELWACTTCRACDEACPVDIEIVDKILDMRRYLSLMEADFPSELGKAYINLENQSNVYGMSQASRGDWTDELDFEVKVLGDAGVEAEYLYWVGCAGSFDDRNRKVTISTAKLLHKAGVDFAILGPRELCTGDPARRTGNEYVFQGLALQNIETLNDLGITKLITQCPHCFNTMQNEYPQFGGHYEVMHHSELLMSLVDEGALTPKHDSSKSITYHDPCYLGRHNDVYTAPRGLVDIAGGRVEMERNGTGSFCCGAGGGRMFMEEHTGKKVNIERTEEAISTGADVIATACPFCFIMLDDGVKELGNESVEVKDLAILLEEQTRDS</sequence>
<dbReference type="SUPFAM" id="SSF103501">
    <property type="entry name" value="Respiratory nitrate reductase 1 gamma chain"/>
    <property type="match status" value="1"/>
</dbReference>
<feature type="transmembrane region" description="Helical" evidence="7">
    <location>
        <begin position="62"/>
        <end position="88"/>
    </location>
</feature>
<dbReference type="GO" id="GO:0016491">
    <property type="term" value="F:oxidoreductase activity"/>
    <property type="evidence" value="ECO:0007669"/>
    <property type="project" value="UniProtKB-KW"/>
</dbReference>
<keyword evidence="7" id="KW-0472">Membrane</keyword>
<dbReference type="Gene3D" id="1.10.1060.10">
    <property type="entry name" value="Alpha-helical ferredoxin"/>
    <property type="match status" value="1"/>
</dbReference>
<keyword evidence="2" id="KW-0479">Metal-binding</keyword>
<keyword evidence="3" id="KW-0560">Oxidoreductase</keyword>
<evidence type="ECO:0000256" key="1">
    <source>
        <dbReference type="ARBA" id="ARBA00022485"/>
    </source>
</evidence>
<dbReference type="SUPFAM" id="SSF46548">
    <property type="entry name" value="alpha-helical ferredoxin"/>
    <property type="match status" value="1"/>
</dbReference>
<evidence type="ECO:0000256" key="3">
    <source>
        <dbReference type="ARBA" id="ARBA00023002"/>
    </source>
</evidence>
<evidence type="ECO:0000256" key="7">
    <source>
        <dbReference type="SAM" id="Phobius"/>
    </source>
</evidence>
<feature type="transmembrane region" description="Helical" evidence="7">
    <location>
        <begin position="28"/>
        <end position="50"/>
    </location>
</feature>
<keyword evidence="1" id="KW-0004">4Fe-4S</keyword>
<dbReference type="PANTHER" id="PTHR43255">
    <property type="entry name" value="IRON-SULFUR-BINDING OXIDOREDUCTASE FADF-RELATED-RELATED"/>
    <property type="match status" value="1"/>
</dbReference>
<keyword evidence="4" id="KW-0408">Iron</keyword>
<keyword evidence="5" id="KW-0411">Iron-sulfur</keyword>
<dbReference type="Pfam" id="PF13237">
    <property type="entry name" value="Fer4_10"/>
    <property type="match status" value="1"/>
</dbReference>
<dbReference type="InterPro" id="IPR036197">
    <property type="entry name" value="NarG-like_sf"/>
</dbReference>
<dbReference type="EMBL" id="UOEK01000269">
    <property type="protein sequence ID" value="VAW03789.1"/>
    <property type="molecule type" value="Genomic_DNA"/>
</dbReference>
<dbReference type="GO" id="GO:0046872">
    <property type="term" value="F:metal ion binding"/>
    <property type="evidence" value="ECO:0007669"/>
    <property type="project" value="UniProtKB-KW"/>
</dbReference>
<dbReference type="PROSITE" id="PS51379">
    <property type="entry name" value="4FE4S_FER_2"/>
    <property type="match status" value="2"/>
</dbReference>
<feature type="transmembrane region" description="Helical" evidence="7">
    <location>
        <begin position="130"/>
        <end position="150"/>
    </location>
</feature>
<dbReference type="InterPro" id="IPR004017">
    <property type="entry name" value="Cys_rich_dom"/>
</dbReference>
<dbReference type="InterPro" id="IPR051460">
    <property type="entry name" value="HdrC_iron-sulfur_subunit"/>
</dbReference>
<dbReference type="InterPro" id="IPR017900">
    <property type="entry name" value="4Fe4S_Fe_S_CS"/>
</dbReference>
<dbReference type="PROSITE" id="PS00198">
    <property type="entry name" value="4FE4S_FER_1"/>
    <property type="match status" value="2"/>
</dbReference>
<feature type="transmembrane region" description="Helical" evidence="7">
    <location>
        <begin position="170"/>
        <end position="190"/>
    </location>
</feature>
<accession>A0A3B0STP8</accession>
<dbReference type="InterPro" id="IPR017896">
    <property type="entry name" value="4Fe4S_Fe-S-bd"/>
</dbReference>
<dbReference type="AlphaFoldDB" id="A0A3B0STP8"/>
<evidence type="ECO:0000313" key="9">
    <source>
        <dbReference type="EMBL" id="VAW03789.1"/>
    </source>
</evidence>
<evidence type="ECO:0000256" key="4">
    <source>
        <dbReference type="ARBA" id="ARBA00023004"/>
    </source>
</evidence>
<keyword evidence="7" id="KW-0812">Transmembrane</keyword>
<evidence type="ECO:0000256" key="2">
    <source>
        <dbReference type="ARBA" id="ARBA00022723"/>
    </source>
</evidence>
<proteinExistence type="predicted"/>
<dbReference type="GO" id="GO:0005886">
    <property type="term" value="C:plasma membrane"/>
    <property type="evidence" value="ECO:0007669"/>
    <property type="project" value="UniProtKB-SubCell"/>
</dbReference>
<feature type="domain" description="4Fe-4S ferredoxin-type" evidence="8">
    <location>
        <begin position="332"/>
        <end position="361"/>
    </location>
</feature>
<dbReference type="Pfam" id="PF02754">
    <property type="entry name" value="CCG"/>
    <property type="match status" value="2"/>
</dbReference>
<name>A0A3B0STP8_9ZZZZ</name>
<dbReference type="PANTHER" id="PTHR43255:SF1">
    <property type="entry name" value="IRON-SULFUR-BINDING OXIDOREDUCTASE FADF-RELATED"/>
    <property type="match status" value="1"/>
</dbReference>
<protein>
    <submittedName>
        <fullName evidence="9">Fe-S oxidoreductase</fullName>
    </submittedName>
</protein>
<gene>
    <name evidence="9" type="ORF">MNBD_ACTINO02-790</name>
</gene>